<dbReference type="NCBIfam" id="TIGR01981">
    <property type="entry name" value="sufD"/>
    <property type="match status" value="1"/>
</dbReference>
<dbReference type="PANTHER" id="PTHR43575:SF1">
    <property type="entry name" value="PROTEIN ABCI7, CHLOROPLASTIC"/>
    <property type="match status" value="1"/>
</dbReference>
<evidence type="ECO:0000313" key="5">
    <source>
        <dbReference type="Proteomes" id="UP000722121"/>
    </source>
</evidence>
<comment type="similarity">
    <text evidence="1">Belongs to the iron-sulfur cluster assembly SufBD family.</text>
</comment>
<dbReference type="Pfam" id="PF01458">
    <property type="entry name" value="SUFBD_core"/>
    <property type="match status" value="1"/>
</dbReference>
<dbReference type="EMBL" id="JAFITR010000078">
    <property type="protein sequence ID" value="MBN4067181.1"/>
    <property type="molecule type" value="Genomic_DNA"/>
</dbReference>
<name>A0ABS3AR21_9BACT</name>
<gene>
    <name evidence="4" type="primary">sufD</name>
    <name evidence="4" type="ORF">JYU14_03760</name>
</gene>
<reference evidence="4 5" key="1">
    <citation type="submission" date="2021-02" db="EMBL/GenBank/DDBJ databases">
        <title>Activity-based single-cell genomes from oceanic crustal fluid captures similar information to metagenomic and metatranscriptomic surveys with orders of magnitude less sampling.</title>
        <authorList>
            <person name="D'Angelo T.S."/>
            <person name="Orcutt B.N."/>
        </authorList>
    </citation>
    <scope>NUCLEOTIDE SEQUENCE [LARGE SCALE GENOMIC DNA]</scope>
    <source>
        <strain evidence="4">AH-315-G07</strain>
    </source>
</reference>
<organism evidence="4 5">
    <name type="scientific">Simkania negevensis</name>
    <dbReference type="NCBI Taxonomy" id="83561"/>
    <lineage>
        <taxon>Bacteria</taxon>
        <taxon>Pseudomonadati</taxon>
        <taxon>Chlamydiota</taxon>
        <taxon>Chlamydiia</taxon>
        <taxon>Parachlamydiales</taxon>
        <taxon>Simkaniaceae</taxon>
        <taxon>Simkania</taxon>
    </lineage>
</organism>
<evidence type="ECO:0000259" key="2">
    <source>
        <dbReference type="Pfam" id="PF01458"/>
    </source>
</evidence>
<feature type="domain" description="SUF system FeS cluster assembly SufBD N-terminal" evidence="3">
    <location>
        <begin position="18"/>
        <end position="166"/>
    </location>
</feature>
<feature type="domain" description="SUF system FeS cluster assembly SufBD core" evidence="2">
    <location>
        <begin position="172"/>
        <end position="403"/>
    </location>
</feature>
<dbReference type="InterPro" id="IPR045595">
    <property type="entry name" value="SufBD_N"/>
</dbReference>
<protein>
    <submittedName>
        <fullName evidence="4">Fe-S cluster assembly protein SufD</fullName>
    </submittedName>
</protein>
<comment type="caution">
    <text evidence="4">The sequence shown here is derived from an EMBL/GenBank/DDBJ whole genome shotgun (WGS) entry which is preliminary data.</text>
</comment>
<keyword evidence="5" id="KW-1185">Reference proteome</keyword>
<dbReference type="PANTHER" id="PTHR43575">
    <property type="entry name" value="PROTEIN ABCI7, CHLOROPLASTIC"/>
    <property type="match status" value="1"/>
</dbReference>
<sequence length="427" mass="47636">MVTEGFRKAIDTAFERTTSQGAMKRLRKKAWDRFNAIGLPTRKQGPYQYVPLRRLYAAELLPVTISPPSQAIVDEHILSECRKSCLVFVNGCYNPSLSNVEALPKKAVILPLSDALRSYGPFLDKRMKESVKEERDSFAMLNAALHDSGLFVYLPPNVVIKDPIQIHHVVTAESPSIMAPRIHLSLGVHAEARVFSTLHHTNNTNHWINQLFDISLEENAHLHICYNTARTASNLMLFSFMRATIKASSVLSSVSLNSGGSAIREDYHVRLIGSGAQALLHGACMLQGKNQMHTNVLMEHVAPNCSSTQLFKSILRDQTRSSFEGKIYIHKEAQKTDAYQLNANILLSDTAIVDSKPNLEIFADDVKASHGCTIGQLDEEQLFYLLTRGISKEAANKLLLYGFCTDVVEKIPLASQHETALEWVDSY</sequence>
<dbReference type="Proteomes" id="UP000722121">
    <property type="component" value="Unassembled WGS sequence"/>
</dbReference>
<dbReference type="InterPro" id="IPR000825">
    <property type="entry name" value="SUF_FeS_clus_asmbl_SufBD_core"/>
</dbReference>
<evidence type="ECO:0000259" key="3">
    <source>
        <dbReference type="Pfam" id="PF19295"/>
    </source>
</evidence>
<accession>A0ABS3AR21</accession>
<dbReference type="SUPFAM" id="SSF101960">
    <property type="entry name" value="Stabilizer of iron transporter SufD"/>
    <property type="match status" value="1"/>
</dbReference>
<evidence type="ECO:0000256" key="1">
    <source>
        <dbReference type="ARBA" id="ARBA00043967"/>
    </source>
</evidence>
<dbReference type="InterPro" id="IPR011542">
    <property type="entry name" value="SUF_FeS_clus_asmbl_SufD"/>
</dbReference>
<dbReference type="InterPro" id="IPR037284">
    <property type="entry name" value="SUF_FeS_clus_asmbl_SufBD_sf"/>
</dbReference>
<dbReference type="Pfam" id="PF19295">
    <property type="entry name" value="SufBD_N"/>
    <property type="match status" value="1"/>
</dbReference>
<proteinExistence type="inferred from homology"/>
<dbReference type="InterPro" id="IPR055346">
    <property type="entry name" value="Fe-S_cluster_assembly_SufBD"/>
</dbReference>
<evidence type="ECO:0000313" key="4">
    <source>
        <dbReference type="EMBL" id="MBN4067181.1"/>
    </source>
</evidence>